<protein>
    <recommendedName>
        <fullName evidence="1">SAP domain-containing protein</fullName>
    </recommendedName>
</protein>
<dbReference type="SMART" id="SM00513">
    <property type="entry name" value="SAP"/>
    <property type="match status" value="1"/>
</dbReference>
<organism evidence="2">
    <name type="scientific">viral metagenome</name>
    <dbReference type="NCBI Taxonomy" id="1070528"/>
    <lineage>
        <taxon>unclassified sequences</taxon>
        <taxon>metagenomes</taxon>
        <taxon>organismal metagenomes</taxon>
    </lineage>
</organism>
<accession>A0A6C0JXD9</accession>
<dbReference type="EMBL" id="MN740696">
    <property type="protein sequence ID" value="QHU08404.1"/>
    <property type="molecule type" value="Genomic_DNA"/>
</dbReference>
<dbReference type="InterPro" id="IPR003034">
    <property type="entry name" value="SAP_dom"/>
</dbReference>
<dbReference type="InterPro" id="IPR036361">
    <property type="entry name" value="SAP_dom_sf"/>
</dbReference>
<dbReference type="Gene3D" id="1.10.720.30">
    <property type="entry name" value="SAP domain"/>
    <property type="match status" value="1"/>
</dbReference>
<evidence type="ECO:0000259" key="1">
    <source>
        <dbReference type="PROSITE" id="PS50800"/>
    </source>
</evidence>
<feature type="domain" description="SAP" evidence="1">
    <location>
        <begin position="4"/>
        <end position="38"/>
    </location>
</feature>
<dbReference type="PROSITE" id="PS50800">
    <property type="entry name" value="SAP"/>
    <property type="match status" value="1"/>
</dbReference>
<name>A0A6C0JXD9_9ZZZZ</name>
<evidence type="ECO:0000313" key="2">
    <source>
        <dbReference type="EMBL" id="QHU08404.1"/>
    </source>
</evidence>
<dbReference type="SUPFAM" id="SSF68906">
    <property type="entry name" value="SAP domain"/>
    <property type="match status" value="1"/>
</dbReference>
<sequence>MVAYEEMTVLELKELLGKRGLKKTGLKARLIKRLRGEGPRSPERRRDRIKRLGKFTPTSATKAEAIQWILNRQRK</sequence>
<reference evidence="2" key="1">
    <citation type="journal article" date="2020" name="Nature">
        <title>Giant virus diversity and host interactions through global metagenomics.</title>
        <authorList>
            <person name="Schulz F."/>
            <person name="Roux S."/>
            <person name="Paez-Espino D."/>
            <person name="Jungbluth S."/>
            <person name="Walsh D.A."/>
            <person name="Denef V.J."/>
            <person name="McMahon K.D."/>
            <person name="Konstantinidis K.T."/>
            <person name="Eloe-Fadrosh E.A."/>
            <person name="Kyrpides N.C."/>
            <person name="Woyke T."/>
        </authorList>
    </citation>
    <scope>NUCLEOTIDE SEQUENCE</scope>
    <source>
        <strain evidence="2">GVMAG-S-1062768-28</strain>
    </source>
</reference>
<dbReference type="Pfam" id="PF02037">
    <property type="entry name" value="SAP"/>
    <property type="match status" value="1"/>
</dbReference>
<dbReference type="AlphaFoldDB" id="A0A6C0JXD9"/>
<proteinExistence type="predicted"/>